<dbReference type="InterPro" id="IPR006259">
    <property type="entry name" value="Adenyl_kin_sub"/>
</dbReference>
<feature type="region of interest" description="LID" evidence="5">
    <location>
        <begin position="131"/>
        <end position="168"/>
    </location>
</feature>
<comment type="caution">
    <text evidence="5">Lacks conserved residue(s) required for the propagation of feature annotation.</text>
</comment>
<proteinExistence type="inferred from homology"/>
<dbReference type="PRINTS" id="PR00094">
    <property type="entry name" value="ADENYLTKNASE"/>
</dbReference>
<accession>A0A1G2B6C4</accession>
<evidence type="ECO:0000313" key="9">
    <source>
        <dbReference type="Proteomes" id="UP000176952"/>
    </source>
</evidence>
<feature type="binding site" evidence="5">
    <location>
        <begin position="62"/>
        <end position="64"/>
    </location>
    <ligand>
        <name>AMP</name>
        <dbReference type="ChEBI" id="CHEBI:456215"/>
    </ligand>
</feature>
<reference evidence="8 9" key="1">
    <citation type="journal article" date="2016" name="Nat. Commun.">
        <title>Thousands of microbial genomes shed light on interconnected biogeochemical processes in an aquifer system.</title>
        <authorList>
            <person name="Anantharaman K."/>
            <person name="Brown C.T."/>
            <person name="Hug L.A."/>
            <person name="Sharon I."/>
            <person name="Castelle C.J."/>
            <person name="Probst A.J."/>
            <person name="Thomas B.C."/>
            <person name="Singh A."/>
            <person name="Wilkins M.J."/>
            <person name="Karaoz U."/>
            <person name="Brodie E.L."/>
            <person name="Williams K.H."/>
            <person name="Hubbard S.S."/>
            <person name="Banfield J.F."/>
        </authorList>
    </citation>
    <scope>NUCLEOTIDE SEQUENCE [LARGE SCALE GENOMIC DNA]</scope>
</reference>
<dbReference type="PANTHER" id="PTHR23359">
    <property type="entry name" value="NUCLEOTIDE KINASE"/>
    <property type="match status" value="1"/>
</dbReference>
<keyword evidence="5 7" id="KW-0067">ATP-binding</keyword>
<evidence type="ECO:0000256" key="7">
    <source>
        <dbReference type="RuleBase" id="RU003331"/>
    </source>
</evidence>
<protein>
    <recommendedName>
        <fullName evidence="5 7">Adenylate kinase</fullName>
        <shortName evidence="5">AK</shortName>
        <ecNumber evidence="5 7">2.7.4.3</ecNumber>
    </recommendedName>
    <alternativeName>
        <fullName evidence="5">ATP-AMP transphosphorylase</fullName>
    </alternativeName>
    <alternativeName>
        <fullName evidence="5">ATP:AMP phosphotransferase</fullName>
    </alternativeName>
    <alternativeName>
        <fullName evidence="5">Adenylate monophosphate kinase</fullName>
    </alternativeName>
</protein>
<feature type="binding site" evidence="5">
    <location>
        <position position="176"/>
    </location>
    <ligand>
        <name>AMP</name>
        <dbReference type="ChEBI" id="CHEBI:456215"/>
    </ligand>
</feature>
<feature type="binding site" evidence="5">
    <location>
        <position position="132"/>
    </location>
    <ligand>
        <name>ATP</name>
        <dbReference type="ChEBI" id="CHEBI:30616"/>
    </ligand>
</feature>
<evidence type="ECO:0000256" key="5">
    <source>
        <dbReference type="HAMAP-Rule" id="MF_00235"/>
    </source>
</evidence>
<comment type="similarity">
    <text evidence="5 6">Belongs to the adenylate kinase family.</text>
</comment>
<dbReference type="GO" id="GO:0004017">
    <property type="term" value="F:AMP kinase activity"/>
    <property type="evidence" value="ECO:0007669"/>
    <property type="project" value="UniProtKB-UniRule"/>
</dbReference>
<feature type="binding site" evidence="5">
    <location>
        <begin position="14"/>
        <end position="19"/>
    </location>
    <ligand>
        <name>ATP</name>
        <dbReference type="ChEBI" id="CHEBI:30616"/>
    </ligand>
</feature>
<dbReference type="InterPro" id="IPR027417">
    <property type="entry name" value="P-loop_NTPase"/>
</dbReference>
<comment type="domain">
    <text evidence="5">Consists of three domains, a large central CORE domain and two small peripheral domains, NMPbind and LID, which undergo movements during catalysis. The LID domain closes over the site of phosphoryl transfer upon ATP binding. Assembling and dissambling the active center during each catalytic cycle provides an effective means to prevent ATP hydrolysis.</text>
</comment>
<dbReference type="HAMAP" id="MF_00235">
    <property type="entry name" value="Adenylate_kinase_Adk"/>
    <property type="match status" value="1"/>
</dbReference>
<dbReference type="STRING" id="1798542.A3F54_03545"/>
<feature type="binding site" evidence="5">
    <location>
        <position position="204"/>
    </location>
    <ligand>
        <name>ATP</name>
        <dbReference type="ChEBI" id="CHEBI:30616"/>
    </ligand>
</feature>
<comment type="catalytic activity">
    <reaction evidence="5 7">
        <text>AMP + ATP = 2 ADP</text>
        <dbReference type="Rhea" id="RHEA:12973"/>
        <dbReference type="ChEBI" id="CHEBI:30616"/>
        <dbReference type="ChEBI" id="CHEBI:456215"/>
        <dbReference type="ChEBI" id="CHEBI:456216"/>
        <dbReference type="EC" id="2.7.4.3"/>
    </reaction>
</comment>
<dbReference type="AlphaFoldDB" id="A0A1G2B6C4"/>
<evidence type="ECO:0000256" key="6">
    <source>
        <dbReference type="RuleBase" id="RU003330"/>
    </source>
</evidence>
<dbReference type="NCBIfam" id="TIGR01351">
    <property type="entry name" value="adk"/>
    <property type="match status" value="1"/>
</dbReference>
<keyword evidence="4 5" id="KW-0418">Kinase</keyword>
<keyword evidence="3 5" id="KW-0547">Nucleotide-binding</keyword>
<dbReference type="InterPro" id="IPR000850">
    <property type="entry name" value="Adenylat/UMP-CMP_kin"/>
</dbReference>
<dbReference type="UniPathway" id="UPA00588">
    <property type="reaction ID" value="UER00649"/>
</dbReference>
<dbReference type="GO" id="GO:0005524">
    <property type="term" value="F:ATP binding"/>
    <property type="evidence" value="ECO:0007669"/>
    <property type="project" value="UniProtKB-UniRule"/>
</dbReference>
<evidence type="ECO:0000256" key="3">
    <source>
        <dbReference type="ARBA" id="ARBA00022741"/>
    </source>
</evidence>
<dbReference type="EC" id="2.7.4.3" evidence="5 7"/>
<dbReference type="Gene3D" id="3.40.50.300">
    <property type="entry name" value="P-loop containing nucleotide triphosphate hydrolases"/>
    <property type="match status" value="1"/>
</dbReference>
<dbReference type="Pfam" id="PF00406">
    <property type="entry name" value="ADK"/>
    <property type="match status" value="1"/>
</dbReference>
<gene>
    <name evidence="5" type="primary">adk</name>
    <name evidence="8" type="ORF">A3F54_03545</name>
</gene>
<keyword evidence="5" id="KW-0963">Cytoplasm</keyword>
<evidence type="ECO:0000256" key="1">
    <source>
        <dbReference type="ARBA" id="ARBA00022679"/>
    </source>
</evidence>
<name>A0A1G2B6C4_9BACT</name>
<feature type="binding site" evidence="5">
    <location>
        <position position="165"/>
    </location>
    <ligand>
        <name>AMP</name>
        <dbReference type="ChEBI" id="CHEBI:456215"/>
    </ligand>
</feature>
<comment type="pathway">
    <text evidence="5">Purine metabolism; AMP biosynthesis via salvage pathway; AMP from ADP: step 1/1.</text>
</comment>
<sequence length="217" mass="24283">MKPSPNIIIIGPQGSGKGTQARKLSGGLGFYHFSVGDALRDIAKQPTKLGHKVDAIINKKGGLVPFELVIETTAKVVEKIPADQGIIFDGTPRRTEEIEPFNKIMKKVDRDITHVFFIDVPKAESIKRLSKRRVCELNGEQINIIVDDARAIADCKARGGKVVYREDDEPAAIEKRLSWYQKQTKPVLDYFAAQGRLINIDGDQSIEDVHRDIMRHI</sequence>
<comment type="caution">
    <text evidence="8">The sequence shown here is derived from an EMBL/GenBank/DDBJ whole genome shotgun (WGS) entry which is preliminary data.</text>
</comment>
<feature type="binding site" evidence="5">
    <location>
        <position position="40"/>
    </location>
    <ligand>
        <name>AMP</name>
        <dbReference type="ChEBI" id="CHEBI:456215"/>
    </ligand>
</feature>
<dbReference type="Proteomes" id="UP000176952">
    <property type="component" value="Unassembled WGS sequence"/>
</dbReference>
<dbReference type="EMBL" id="MHKD01000016">
    <property type="protein sequence ID" value="OGY84256.1"/>
    <property type="molecule type" value="Genomic_DNA"/>
</dbReference>
<keyword evidence="1 5" id="KW-0808">Transferase</keyword>
<dbReference type="GO" id="GO:0044209">
    <property type="term" value="P:AMP salvage"/>
    <property type="evidence" value="ECO:0007669"/>
    <property type="project" value="UniProtKB-UniRule"/>
</dbReference>
<comment type="subcellular location">
    <subcellularLocation>
        <location evidence="5 7">Cytoplasm</location>
    </subcellularLocation>
</comment>
<organism evidence="8 9">
    <name type="scientific">Candidatus Kerfeldbacteria bacterium RIFCSPHIGHO2_12_FULL_48_17</name>
    <dbReference type="NCBI Taxonomy" id="1798542"/>
    <lineage>
        <taxon>Bacteria</taxon>
        <taxon>Candidatus Kerfeldiibacteriota</taxon>
    </lineage>
</organism>
<evidence type="ECO:0000256" key="4">
    <source>
        <dbReference type="ARBA" id="ARBA00022777"/>
    </source>
</evidence>
<dbReference type="CDD" id="cd01428">
    <property type="entry name" value="ADK"/>
    <property type="match status" value="1"/>
</dbReference>
<keyword evidence="2 5" id="KW-0545">Nucleotide biosynthesis</keyword>
<comment type="function">
    <text evidence="5">Catalyzes the reversible transfer of the terminal phosphate group between ATP and AMP. Plays an important role in cellular energy homeostasis and in adenine nucleotide metabolism.</text>
</comment>
<dbReference type="GO" id="GO:0005737">
    <property type="term" value="C:cytoplasm"/>
    <property type="evidence" value="ECO:0007669"/>
    <property type="project" value="UniProtKB-SubCell"/>
</dbReference>
<dbReference type="SUPFAM" id="SSF52540">
    <property type="entry name" value="P-loop containing nucleoside triphosphate hydrolases"/>
    <property type="match status" value="1"/>
</dbReference>
<comment type="subunit">
    <text evidence="5 7">Monomer.</text>
</comment>
<evidence type="ECO:0000256" key="2">
    <source>
        <dbReference type="ARBA" id="ARBA00022727"/>
    </source>
</evidence>
<evidence type="ECO:0000313" key="8">
    <source>
        <dbReference type="EMBL" id="OGY84256.1"/>
    </source>
</evidence>